<dbReference type="CDD" id="cd06141">
    <property type="entry name" value="WRN_exo"/>
    <property type="match status" value="1"/>
</dbReference>
<dbReference type="GO" id="GO:0008408">
    <property type="term" value="F:3'-5' exonuclease activity"/>
    <property type="evidence" value="ECO:0007669"/>
    <property type="project" value="InterPro"/>
</dbReference>
<dbReference type="eggNOG" id="KOG4373">
    <property type="taxonomic scope" value="Eukaryota"/>
</dbReference>
<feature type="coiled-coil region" evidence="6">
    <location>
        <begin position="91"/>
        <end position="125"/>
    </location>
</feature>
<dbReference type="InterPro" id="IPR009038">
    <property type="entry name" value="GOLD_dom"/>
</dbReference>
<accession>F0Y4F3</accession>
<dbReference type="InterPro" id="IPR036770">
    <property type="entry name" value="Ankyrin_rpt-contain_sf"/>
</dbReference>
<feature type="coiled-coil region" evidence="6">
    <location>
        <begin position="172"/>
        <end position="206"/>
    </location>
</feature>
<dbReference type="SUPFAM" id="SSF53098">
    <property type="entry name" value="Ribonuclease H-like"/>
    <property type="match status" value="1"/>
</dbReference>
<keyword evidence="4 8" id="KW-0472">Membrane</keyword>
<feature type="coiled-coil region" evidence="6">
    <location>
        <begin position="232"/>
        <end position="259"/>
    </location>
</feature>
<evidence type="ECO:0000256" key="5">
    <source>
        <dbReference type="PROSITE-ProRule" id="PRU00023"/>
    </source>
</evidence>
<dbReference type="InterPro" id="IPR036867">
    <property type="entry name" value="R3H_dom_sf"/>
</dbReference>
<feature type="repeat" description="ANK" evidence="5">
    <location>
        <begin position="976"/>
        <end position="1000"/>
    </location>
</feature>
<feature type="region of interest" description="Disordered" evidence="7">
    <location>
        <begin position="2254"/>
        <end position="2278"/>
    </location>
</feature>
<keyword evidence="12" id="KW-1185">Reference proteome</keyword>
<sequence>MHQLRDAEDRQDEANNAELRSRLQLFAQTERVHADKVRLLRKLQVMRRRQYGEGNGAGPKGSDGDRSWDNSGEAASAEATSRVVAKVRRFYAELRAERSILNNVNEEMKKNMVELQLRTERAEAQAAASLAARAHAERECEKTQVRMEKAITHASTTMSAAAAASASSSSDAVNLRVEVEGLRRELADARRAGDELRQERDAAVRDATEKGRADHQRCLDLAEFGARLQTRVQGAEDRAEGYRARADSAEERAHELEMVHASNAALKVEVEKFKKSAQQAGRAFGSRKSVSKRKSVAKKQGSEGKMTMRAPRAPKRSMVANGANSPRMTKRGKSPSPPSADGGGRKSMAKRATQAVVRKSRVIELAPRKSALGQNKAQAVAIPTAGIVDDSDADDPPPPRLEDESDFAPSAAGEEEEEQTGLPAGQGGLRIRFLVASAMRAAHAAEEAKDAGLEHRLEEKLEAKMHQLLAFKMVEMENKLGADSKQSAALELRLEEKLQAAVHQVIAFKMVELESKFVSRIAALEATIAVARDGGLAPPPLHSAPLQGVAQAQTAEEIPEPDMLPHDYVVLAKEPRKARAEVPDDDLRRRAVEERDGKYKPCKARAEEFEVEDDEDDVESCSSPTKNGAKGEEWDGKYDFITGKLKEKGKDAPGLETPVASPRAAEEGITYDEALEKLGGDKTLEMHRSMSEALSAEVRDADLEKELTEAVPGSHEDRRGFSRQLVNQRFVESIEELYEDAEAAHPVFEKTIRDLAAESSAKAIVGPIKAKTRARMKALYKYRDAEGDGIAYYRLTDLVRATLQFADFDAMYAGLATVVAKLGGRVRELNDRYLDPLGDYRDIQMVVEESGHLCELQLSTEPYLRAKKTTGHRDFSVVRELQAAVADGDMDRVDTALQWGRENAGVVRDLSHLHDAPAGMIKSRSQKHLTADLRELFETGAARLLLHEAAAHDHVEIAARLLNHGADGDVTAPDDVGDTPLHLAVRRGSERMVWALLDVGRVRVDVENKQGVTALVVGLAMLRRRLPEAKARAVSTLARFAGADAVKVARLKVDTYVKDYLTHKSRALVDAAFEGNVAECEALLSDFADAASEDPLGNTALALACDKLDDKLIALLLDWKADLNVFPRASCVCPLYAACRAELARRNDRPDLTSDADVKKLDWPLAEKLIVAYGADPAYALPAACRDGAVTILSWLLLDKPAAKKLDKPVKYRDVHKKDVDGAVIPKLAGKLEPLDALLKKDDDDARKSAITAHDPAHEHAWKDAKKRRAVATNRAKKAIVEELMRDRDGASPVDFLGADRFDEHKYMLWGKVLDADKTGILKANVKPDLVYDFQPGDLVIADVAFNAVKKGAVGTVLKRGAKDAKGERRVQIDFNIGKTYSFAPGQQCHRCDVVPDSGFVVGDEVLLTKRVGAANRGARGRIMGHADDPDDESKVVVSVGKIGGEVHCSVHSELAHAPLTKGSLISKGDVIVANVGFEGVKVGNRGVVAGPGAGGPDNIATRLLIDFDIEDGDACSRYSYTPTQVSYVPYVRSLAKEDKVTSLAGSNKGRAGVIVGLAADPDKRAAGWLRVDFAGFALDCDHEKIEHAPLVPNSECKKYDRVKAKVEFSGITPGDLGTVIGRCSTKTMDGAENRVQVKWDKGGSHNWQPGTHFDIVGSVEADYRAAALKPRGGLTKTSPSYSWAILHNWLYFLSLGLCIPVLPRVIAATVNEDGSPRVTTRSARVGGDVEGLDKLLTFFFVGTLGALSDVVGRTPLIALSALGYLATILVQARATRVAHFFVADAVDGMTSCMNAVCGAYVADATAAAGGGAQAAALGLFQGLSTGGAFCVGFPVSGLLSKGGKARRPMYVAAALQALNAFLALFVTPESTTPKERKAKRVKRADCNPFGSLAKLDFDTRGPSLLRAAALAFGLVWLGNLALNATFVNFVNARFGWGPQQSGPLLVLVGLMLAVVPRLVVPRLGVAPAIKAGCLVYALGFVLAGTARSGRAFVASIAVCGLGCVAVPALTALVASQAPEGDRGAVLGGLQTLQELVSAAGYPLYGRLLAAGLRPQSPVGPGAPFFAAALVLVGAAAYAHAARRRGAREVERRRRAAAASLPTMRGAALSLAALACLGSADTITEDGLILRLAPKEKRCVYEELEARQSASLEVFVLSGGNLDVSVAIDGPFPVVEESGLPRSAHRRGESGLSKPHSAHLVESKQSGAAFAAPHVIEIAADAAVGGGGIYRICLDNAASRISEKLVTLSVTKAGGAAGDGEPVRKKREAEAKPGKNSESIEKIEKRVVSLRSQIAVLKDKQTRERRRLAHHKSLYDAKHNTMVEGSLFETVVYIVCSIFQIVFVRRWFSGKGIIPVYHGGDHSAPRPAMIPGDFDDAALLEHDIDIDGQDDPLRAHRVALDEAGQHAAQIAAKKREVEAELKKMKDSRKDKGSGHPGKAHVEKKRMLEGQLKELQEGKLPAANAGLRKKKRVLEGPALARAVAQDAEHHAAPARPPVGTTAKAARVAAPRIMSGALPANAADEDSDDGAEDEDEEIVTENPTYYKIPLGQRLWIDKVKKDVKGATSGPSNVLAQRRRATFEPPDPDLEPTFLGAMKIHIFAPHLTDGKPKPPCCYGCGWNSTIVSDGWNNDGRRVVGISKDDWVMGPTLKCKTCEGKCKTRRSKAPEEKKRDKEFMKVFMKGYRYKFESYSVESVRLYEEKYPGFMAKQDFVITTRRTAMTRTLADIVKPLVNSGMNPNNISNLLAETKDLALTRSLLNATGAISDATAPGQRLFHHATALNRATLPNFVDEVMKFQTCSPGHKLVRRFVVDASEAEKVSKNRLTVWSNELGAPMIALSTATTSMDDEAFVKAANCYGTLLVDGRAPPKLCFLDNPARDAGGVLRRFDSLKDTSAPEKFSWSGPVVCIDDAAGDARALAALRDVRRVAVDMEWRAQPLSNIRVIQIGVKDVVYLWRVKDSVPAGLAAILRNEGIEKIGVNFQGDITRLTKQYEGVEVKGEIIELSDLANDTLKSQKRRWSLADLVMELLNRTLDKELGGGGRYGRWDEWPLDQDAQQYAANDAAATFMVHAALLDPKLRGWVWVAPRDRAAAQDDGDAEADGDAELDGDAEGRVLADGAAELDGGDDGAADDGADDGAADDGAADDGADDGADDAGDLPNDDVEQEAPDSVLAAATKLVVEYERKNVAGSLELPTFLDKSVRRDIHELARDLGLNSESVGDECVDRHLVISRPERSSATPAATLEPADGAPAEEQLRQRLRRLRGLRIKYDPRHWMANWFLLAVSKNSTLYKYFCTATSDAVYKIREGELDRLNAHLRRRGMAEDQIKKIPRRYVRRMVRRFIPEPDVLERDLTKVYDFFKGLKDAETGQAFFRAGHKKRFDNEMRYVRKGYLSDHPDVELYVPKKKLATGFVVYRCLRTSSPLEGYHLHLRETRKASSLKAGPRWHDVVMNEFDFRWIIRALKQRGALPHRFRHYDVFLEDKLAAQVEGLVERGVMAASPRPGWRRTPYTKPVLYHGIHYNTQVIRGRAAAIAPGMFNAPTPAATTPQAPRAGAARTSPPSTRRSESEWLGDVLGGPPLRLRRTADDIRRLAADPNLLTDPVEMSRAALRDGLLLLDDTARGVAEGIAAETATFRDLRDAGFLDFQQELRHHRGAPTPQAADLRFLPPNLSTGRYELPGAEAAPLAGPVIIAPPPPAASPSPAAPPFAPPSPAAPPFAPPSPAAPPSPVAAPQSPPAADLTQSAKKRKREREKKRKQRKDPDFRQRDNKNRTARRRKARGAADAS</sequence>
<dbReference type="InterPro" id="IPR001374">
    <property type="entry name" value="R3H_dom"/>
</dbReference>
<feature type="compositionally biased region" description="Acidic residues" evidence="7">
    <location>
        <begin position="3123"/>
        <end position="3165"/>
    </location>
</feature>
<feature type="region of interest" description="Disordered" evidence="7">
    <location>
        <begin position="3697"/>
        <end position="3786"/>
    </location>
</feature>
<keyword evidence="2 8" id="KW-0812">Transmembrane</keyword>
<evidence type="ECO:0000259" key="9">
    <source>
        <dbReference type="PROSITE" id="PS50866"/>
    </source>
</evidence>
<feature type="compositionally biased region" description="Pro residues" evidence="7">
    <location>
        <begin position="3697"/>
        <end position="3736"/>
    </location>
</feature>
<reference evidence="11 12" key="1">
    <citation type="journal article" date="2011" name="Proc. Natl. Acad. Sci. U.S.A.">
        <title>Niche of harmful alga Aureococcus anophagefferens revealed through ecogenomics.</title>
        <authorList>
            <person name="Gobler C.J."/>
            <person name="Berry D.L."/>
            <person name="Dyhrman S.T."/>
            <person name="Wilhelm S.W."/>
            <person name="Salamov A."/>
            <person name="Lobanov A.V."/>
            <person name="Zhang Y."/>
            <person name="Collier J.L."/>
            <person name="Wurch L.L."/>
            <person name="Kustka A.B."/>
            <person name="Dill B.D."/>
            <person name="Shah M."/>
            <person name="VerBerkmoes N.C."/>
            <person name="Kuo A."/>
            <person name="Terry A."/>
            <person name="Pangilinan J."/>
            <person name="Lindquist E.A."/>
            <person name="Lucas S."/>
            <person name="Paulsen I.T."/>
            <person name="Hattenrath-Lehmann T.K."/>
            <person name="Talmage S.C."/>
            <person name="Walker E.A."/>
            <person name="Koch F."/>
            <person name="Burson A.M."/>
            <person name="Marcoval M.A."/>
            <person name="Tang Y.Z."/>
            <person name="Lecleir G.R."/>
            <person name="Coyne K.J."/>
            <person name="Berg G.M."/>
            <person name="Bertrand E.M."/>
            <person name="Saito M.A."/>
            <person name="Gladyshev V.N."/>
            <person name="Grigoriev I.V."/>
        </authorList>
    </citation>
    <scope>NUCLEOTIDE SEQUENCE [LARGE SCALE GENOMIC DNA]</scope>
    <source>
        <strain evidence="12">CCMP 1984</strain>
    </source>
</reference>
<feature type="compositionally biased region" description="Low complexity" evidence="7">
    <location>
        <begin position="3543"/>
        <end position="3563"/>
    </location>
</feature>
<dbReference type="SUPFAM" id="SSF82708">
    <property type="entry name" value="R3H domain"/>
    <property type="match status" value="1"/>
</dbReference>
<feature type="region of interest" description="Disordered" evidence="7">
    <location>
        <begin position="608"/>
        <end position="634"/>
    </location>
</feature>
<feature type="region of interest" description="Disordered" evidence="7">
    <location>
        <begin position="3119"/>
        <end position="3165"/>
    </location>
</feature>
<evidence type="ECO:0000256" key="1">
    <source>
        <dbReference type="ARBA" id="ARBA00004141"/>
    </source>
</evidence>
<feature type="compositionally biased region" description="Basic and acidic residues" evidence="7">
    <location>
        <begin position="2261"/>
        <end position="2278"/>
    </location>
</feature>
<feature type="domain" description="GOLD" evidence="9">
    <location>
        <begin position="2137"/>
        <end position="2252"/>
    </location>
</feature>
<dbReference type="PANTHER" id="PTHR23507">
    <property type="entry name" value="ZGC:174356"/>
    <property type="match status" value="1"/>
</dbReference>
<dbReference type="SUPFAM" id="SSF103473">
    <property type="entry name" value="MFS general substrate transporter"/>
    <property type="match status" value="1"/>
</dbReference>
<dbReference type="eggNOG" id="KOG4177">
    <property type="taxonomic scope" value="Eukaryota"/>
</dbReference>
<feature type="transmembrane region" description="Helical" evidence="8">
    <location>
        <begin position="1943"/>
        <end position="1960"/>
    </location>
</feature>
<feature type="compositionally biased region" description="Acidic residues" evidence="7">
    <location>
        <begin position="609"/>
        <end position="619"/>
    </location>
</feature>
<dbReference type="Pfam" id="PF01105">
    <property type="entry name" value="EMP24_GP25L"/>
    <property type="match status" value="1"/>
</dbReference>
<dbReference type="eggNOG" id="KOG2615">
    <property type="taxonomic scope" value="Eukaryota"/>
</dbReference>
<name>F0Y4F3_AURAN</name>
<dbReference type="Pfam" id="PF07690">
    <property type="entry name" value="MFS_1"/>
    <property type="match status" value="1"/>
</dbReference>
<comment type="subcellular location">
    <subcellularLocation>
        <location evidence="1">Membrane</location>
        <topology evidence="1">Multi-pass membrane protein</topology>
    </subcellularLocation>
</comment>
<dbReference type="KEGG" id="aaf:AURANDRAFT_62671"/>
<dbReference type="InterPro" id="IPR036259">
    <property type="entry name" value="MFS_trans_sf"/>
</dbReference>
<feature type="transmembrane region" description="Helical" evidence="8">
    <location>
        <begin position="1992"/>
        <end position="2015"/>
    </location>
</feature>
<dbReference type="Pfam" id="PF01612">
    <property type="entry name" value="DNA_pol_A_exo1"/>
    <property type="match status" value="1"/>
</dbReference>
<feature type="transmembrane region" description="Helical" evidence="8">
    <location>
        <begin position="1966"/>
        <end position="1985"/>
    </location>
</feature>
<dbReference type="GO" id="GO:0003676">
    <property type="term" value="F:nucleic acid binding"/>
    <property type="evidence" value="ECO:0007669"/>
    <property type="project" value="UniProtKB-UniRule"/>
</dbReference>
<dbReference type="RefSeq" id="XP_009035203.1">
    <property type="nucleotide sequence ID" value="XM_009036955.1"/>
</dbReference>
<dbReference type="Pfam" id="PF13637">
    <property type="entry name" value="Ank_4"/>
    <property type="match status" value="1"/>
</dbReference>
<dbReference type="InterPro" id="IPR002110">
    <property type="entry name" value="Ankyrin_rpt"/>
</dbReference>
<feature type="region of interest" description="Disordered" evidence="7">
    <location>
        <begin position="3090"/>
        <end position="3109"/>
    </location>
</feature>
<evidence type="ECO:0000256" key="3">
    <source>
        <dbReference type="ARBA" id="ARBA00022989"/>
    </source>
</evidence>
<dbReference type="Gene3D" id="1.25.40.20">
    <property type="entry name" value="Ankyrin repeat-containing domain"/>
    <property type="match status" value="2"/>
</dbReference>
<proteinExistence type="predicted"/>
<dbReference type="Gene3D" id="1.20.1250.20">
    <property type="entry name" value="MFS general substrate transporter like domains"/>
    <property type="match status" value="1"/>
</dbReference>
<feature type="compositionally biased region" description="Acidic residues" evidence="7">
    <location>
        <begin position="3094"/>
        <end position="3109"/>
    </location>
</feature>
<dbReference type="PROSITE" id="PS50088">
    <property type="entry name" value="ANK_REPEAT"/>
    <property type="match status" value="2"/>
</dbReference>
<dbReference type="SMART" id="SM00248">
    <property type="entry name" value="ANK"/>
    <property type="match status" value="3"/>
</dbReference>
<feature type="repeat" description="ANK" evidence="5">
    <location>
        <begin position="941"/>
        <end position="973"/>
    </location>
</feature>
<dbReference type="CDD" id="cd02325">
    <property type="entry name" value="R3H"/>
    <property type="match status" value="1"/>
</dbReference>
<feature type="domain" description="R3H" evidence="10">
    <location>
        <begin position="3165"/>
        <end position="3233"/>
    </location>
</feature>
<feature type="compositionally biased region" description="Acidic residues" evidence="7">
    <location>
        <begin position="2521"/>
        <end position="2536"/>
    </location>
</feature>
<dbReference type="EMBL" id="GL833124">
    <property type="protein sequence ID" value="EGB10403.1"/>
    <property type="molecule type" value="Genomic_DNA"/>
</dbReference>
<dbReference type="Gene3D" id="3.30.1370.50">
    <property type="entry name" value="R3H-like domain"/>
    <property type="match status" value="1"/>
</dbReference>
<feature type="region of interest" description="Disordered" evidence="7">
    <location>
        <begin position="383"/>
        <end position="424"/>
    </location>
</feature>
<dbReference type="GO" id="GO:0022857">
    <property type="term" value="F:transmembrane transporter activity"/>
    <property type="evidence" value="ECO:0007669"/>
    <property type="project" value="InterPro"/>
</dbReference>
<dbReference type="OrthoDB" id="1929172at2759"/>
<keyword evidence="5" id="KW-0040">ANK repeat</keyword>
<keyword evidence="3 8" id="KW-1133">Transmembrane helix</keyword>
<evidence type="ECO:0000313" key="12">
    <source>
        <dbReference type="Proteomes" id="UP000002729"/>
    </source>
</evidence>
<dbReference type="PROSITE" id="PS51061">
    <property type="entry name" value="R3H"/>
    <property type="match status" value="1"/>
</dbReference>
<feature type="transmembrane region" description="Helical" evidence="8">
    <location>
        <begin position="2102"/>
        <end position="2120"/>
    </location>
</feature>
<dbReference type="Proteomes" id="UP000002729">
    <property type="component" value="Unassembled WGS sequence"/>
</dbReference>
<dbReference type="InterPro" id="IPR036397">
    <property type="entry name" value="RNaseH_sf"/>
</dbReference>
<evidence type="ECO:0000259" key="10">
    <source>
        <dbReference type="PROSITE" id="PS51061"/>
    </source>
</evidence>
<dbReference type="GO" id="GO:0006139">
    <property type="term" value="P:nucleobase-containing compound metabolic process"/>
    <property type="evidence" value="ECO:0007669"/>
    <property type="project" value="InterPro"/>
</dbReference>
<dbReference type="SMART" id="SM01190">
    <property type="entry name" value="EMP24_GP25L"/>
    <property type="match status" value="1"/>
</dbReference>
<evidence type="ECO:0000256" key="7">
    <source>
        <dbReference type="SAM" id="MobiDB-lite"/>
    </source>
</evidence>
<dbReference type="PANTHER" id="PTHR23507:SF1">
    <property type="entry name" value="FI18259P1-RELATED"/>
    <property type="match status" value="1"/>
</dbReference>
<evidence type="ECO:0000256" key="6">
    <source>
        <dbReference type="SAM" id="Coils"/>
    </source>
</evidence>
<dbReference type="eggNOG" id="KOG1692">
    <property type="taxonomic scope" value="Eukaryota"/>
</dbReference>
<evidence type="ECO:0000256" key="4">
    <source>
        <dbReference type="ARBA" id="ARBA00023136"/>
    </source>
</evidence>
<organism evidence="12">
    <name type="scientific">Aureococcus anophagefferens</name>
    <name type="common">Harmful bloom alga</name>
    <dbReference type="NCBI Taxonomy" id="44056"/>
    <lineage>
        <taxon>Eukaryota</taxon>
        <taxon>Sar</taxon>
        <taxon>Stramenopiles</taxon>
        <taxon>Ochrophyta</taxon>
        <taxon>Pelagophyceae</taxon>
        <taxon>Pelagomonadales</taxon>
        <taxon>Pelagomonadaceae</taxon>
        <taxon>Aureococcus</taxon>
    </lineage>
</organism>
<evidence type="ECO:0000313" key="11">
    <source>
        <dbReference type="EMBL" id="EGB10403.1"/>
    </source>
</evidence>
<dbReference type="InterPro" id="IPR012337">
    <property type="entry name" value="RNaseH-like_sf"/>
</dbReference>
<dbReference type="GeneID" id="20224002"/>
<gene>
    <name evidence="11" type="ORF">AURANDRAFT_62671</name>
</gene>
<feature type="compositionally biased region" description="Basic and acidic residues" evidence="7">
    <location>
        <begin position="3760"/>
        <end position="3771"/>
    </location>
</feature>
<evidence type="ECO:0000256" key="8">
    <source>
        <dbReference type="SAM" id="Phobius"/>
    </source>
</evidence>
<dbReference type="SUPFAM" id="SSF48403">
    <property type="entry name" value="Ankyrin repeat"/>
    <property type="match status" value="1"/>
</dbReference>
<feature type="coiled-coil region" evidence="6">
    <location>
        <begin position="2400"/>
        <end position="2430"/>
    </location>
</feature>
<dbReference type="GO" id="GO:0016020">
    <property type="term" value="C:membrane"/>
    <property type="evidence" value="ECO:0007669"/>
    <property type="project" value="UniProtKB-SubCell"/>
</dbReference>
<feature type="region of interest" description="Disordered" evidence="7">
    <location>
        <begin position="50"/>
        <end position="79"/>
    </location>
</feature>
<dbReference type="InterPro" id="IPR002562">
    <property type="entry name" value="3'-5'_exonuclease_dom"/>
</dbReference>
<feature type="transmembrane region" description="Helical" evidence="8">
    <location>
        <begin position="1908"/>
        <end position="1931"/>
    </location>
</feature>
<feature type="transmembrane region" description="Helical" evidence="8">
    <location>
        <begin position="2063"/>
        <end position="2081"/>
    </location>
</feature>
<keyword evidence="6" id="KW-0175">Coiled coil</keyword>
<dbReference type="SMART" id="SM00474">
    <property type="entry name" value="35EXOc"/>
    <property type="match status" value="1"/>
</dbReference>
<evidence type="ECO:0000256" key="2">
    <source>
        <dbReference type="ARBA" id="ARBA00022692"/>
    </source>
</evidence>
<protein>
    <submittedName>
        <fullName evidence="11">Uncharacterized protein</fullName>
    </submittedName>
</protein>
<dbReference type="PROSITE" id="PS50866">
    <property type="entry name" value="GOLD"/>
    <property type="match status" value="1"/>
</dbReference>
<feature type="region of interest" description="Disordered" evidence="7">
    <location>
        <begin position="279"/>
        <end position="356"/>
    </location>
</feature>
<feature type="region of interest" description="Disordered" evidence="7">
    <location>
        <begin position="2514"/>
        <end position="2536"/>
    </location>
</feature>
<dbReference type="Gene3D" id="3.30.420.10">
    <property type="entry name" value="Ribonuclease H-like superfamily/Ribonuclease H"/>
    <property type="match status" value="1"/>
</dbReference>
<dbReference type="InterPro" id="IPR011701">
    <property type="entry name" value="MFS"/>
</dbReference>
<dbReference type="InParanoid" id="F0Y4F3"/>
<dbReference type="PROSITE" id="PS50297">
    <property type="entry name" value="ANK_REP_REGION"/>
    <property type="match status" value="1"/>
</dbReference>
<feature type="region of interest" description="Disordered" evidence="7">
    <location>
        <begin position="3543"/>
        <end position="3572"/>
    </location>
</feature>
<feature type="compositionally biased region" description="Basic residues" evidence="7">
    <location>
        <begin position="3745"/>
        <end position="3759"/>
    </location>
</feature>